<accession>A0A251RXP1</accession>
<evidence type="ECO:0000313" key="3">
    <source>
        <dbReference type="EMBL" id="OTF91225.1"/>
    </source>
</evidence>
<dbReference type="EMBL" id="CM007891">
    <property type="protein sequence ID" value="OTG34731.1"/>
    <property type="molecule type" value="Genomic_DNA"/>
</dbReference>
<evidence type="ECO:0000313" key="4">
    <source>
        <dbReference type="EMBL" id="OTG34731.1"/>
    </source>
</evidence>
<dbReference type="Gramene" id="mRNA:HanXRQr2_Chr11g0487341">
    <property type="protein sequence ID" value="mRNA:HanXRQr2_Chr11g0487341"/>
    <property type="gene ID" value="HanXRQr2_Chr11g0487341"/>
</dbReference>
<evidence type="ECO:0000313" key="2">
    <source>
        <dbReference type="EMBL" id="KAF5781740.1"/>
    </source>
</evidence>
<dbReference type="AlphaFoldDB" id="A0A251RXP1"/>
<dbReference type="Proteomes" id="UP000215914">
    <property type="component" value="Chromosome 2"/>
</dbReference>
<dbReference type="Proteomes" id="UP000215914">
    <property type="component" value="Chromosome 16"/>
</dbReference>
<name>A0A251RXP1_HELAN</name>
<sequence>MPSYCSFLFFPSSLTARISRDLSAFPIFPSFLFYLSIKNLIQNMAPYIQSIPTISIMCETCNTINTDTLTISAPPQLRNTFS</sequence>
<organism evidence="3 5">
    <name type="scientific">Helianthus annuus</name>
    <name type="common">Common sunflower</name>
    <dbReference type="NCBI Taxonomy" id="4232"/>
    <lineage>
        <taxon>Eukaryota</taxon>
        <taxon>Viridiplantae</taxon>
        <taxon>Streptophyta</taxon>
        <taxon>Embryophyta</taxon>
        <taxon>Tracheophyta</taxon>
        <taxon>Spermatophyta</taxon>
        <taxon>Magnoliopsida</taxon>
        <taxon>eudicotyledons</taxon>
        <taxon>Gunneridae</taxon>
        <taxon>Pentapetalae</taxon>
        <taxon>asterids</taxon>
        <taxon>campanulids</taxon>
        <taxon>Asterales</taxon>
        <taxon>Asteraceae</taxon>
        <taxon>Asteroideae</taxon>
        <taxon>Heliantheae alliance</taxon>
        <taxon>Heliantheae</taxon>
        <taxon>Helianthus</taxon>
    </lineage>
</organism>
<protein>
    <submittedName>
        <fullName evidence="3">Uncharacterized protein</fullName>
    </submittedName>
</protein>
<evidence type="ECO:0000313" key="1">
    <source>
        <dbReference type="EMBL" id="KAF5759354.1"/>
    </source>
</evidence>
<dbReference type="EMBL" id="MNCJ02000326">
    <property type="protein sequence ID" value="KAF5781740.1"/>
    <property type="molecule type" value="Genomic_DNA"/>
</dbReference>
<reference evidence="1 5" key="1">
    <citation type="journal article" date="2017" name="Nature">
        <title>The sunflower genome provides insights into oil metabolism, flowering and Asterid evolution.</title>
        <authorList>
            <person name="Badouin H."/>
            <person name="Gouzy J."/>
            <person name="Grassa C.J."/>
            <person name="Murat F."/>
            <person name="Staton S.E."/>
            <person name="Cottret L."/>
            <person name="Lelandais-Briere C."/>
            <person name="Owens G.L."/>
            <person name="Carrere S."/>
            <person name="Mayjonade B."/>
            <person name="Legrand L."/>
            <person name="Gill N."/>
            <person name="Kane N.C."/>
            <person name="Bowers J.E."/>
            <person name="Hubner S."/>
            <person name="Bellec A."/>
            <person name="Berard A."/>
            <person name="Berges H."/>
            <person name="Blanchet N."/>
            <person name="Boniface M.C."/>
            <person name="Brunel D."/>
            <person name="Catrice O."/>
            <person name="Chaidir N."/>
            <person name="Claudel C."/>
            <person name="Donnadieu C."/>
            <person name="Faraut T."/>
            <person name="Fievet G."/>
            <person name="Helmstetter N."/>
            <person name="King M."/>
            <person name="Knapp S.J."/>
            <person name="Lai Z."/>
            <person name="Le Paslier M.C."/>
            <person name="Lippi Y."/>
            <person name="Lorenzon L."/>
            <person name="Mandel J.R."/>
            <person name="Marage G."/>
            <person name="Marchand G."/>
            <person name="Marquand E."/>
            <person name="Bret-Mestries E."/>
            <person name="Morien E."/>
            <person name="Nambeesan S."/>
            <person name="Nguyen T."/>
            <person name="Pegot-Espagnet P."/>
            <person name="Pouilly N."/>
            <person name="Raftis F."/>
            <person name="Sallet E."/>
            <person name="Schiex T."/>
            <person name="Thomas J."/>
            <person name="Vandecasteele C."/>
            <person name="Vares D."/>
            <person name="Vear F."/>
            <person name="Vautrin S."/>
            <person name="Crespi M."/>
            <person name="Mangin B."/>
            <person name="Burke J.M."/>
            <person name="Salse J."/>
            <person name="Munos S."/>
            <person name="Vincourt P."/>
            <person name="Rieseberg L.H."/>
            <person name="Langlade N.B."/>
        </authorList>
    </citation>
    <scope>NUCLEOTIDE SEQUENCE [LARGE SCALE GENOMIC DNA]</scope>
    <source>
        <strain evidence="5">cv. SF193</strain>
        <tissue evidence="1">Leaves</tissue>
    </source>
</reference>
<keyword evidence="5" id="KW-1185">Reference proteome</keyword>
<reference evidence="1" key="3">
    <citation type="submission" date="2020-06" db="EMBL/GenBank/DDBJ databases">
        <title>Helianthus annuus Genome sequencing and assembly Release 2.</title>
        <authorList>
            <person name="Gouzy J."/>
            <person name="Langlade N."/>
            <person name="Munos S."/>
        </authorList>
    </citation>
    <scope>NUCLEOTIDE SEQUENCE</scope>
    <source>
        <tissue evidence="1">Leaves</tissue>
    </source>
</reference>
<proteinExistence type="predicted"/>
<dbReference type="Gramene" id="mRNA:HanXRQr2_Chr16g0740231">
    <property type="protein sequence ID" value="mRNA:HanXRQr2_Chr16g0740231"/>
    <property type="gene ID" value="HanXRQr2_Chr16g0740231"/>
</dbReference>
<dbReference type="EMBL" id="MNCJ02000331">
    <property type="protein sequence ID" value="KAF5759354.1"/>
    <property type="molecule type" value="Genomic_DNA"/>
</dbReference>
<dbReference type="EMBL" id="CM007905">
    <property type="protein sequence ID" value="OTF91225.1"/>
    <property type="molecule type" value="Genomic_DNA"/>
</dbReference>
<reference evidence="3" key="2">
    <citation type="submission" date="2017-02" db="EMBL/GenBank/DDBJ databases">
        <title>Sunflower complete genome.</title>
        <authorList>
            <person name="Langlade N."/>
            <person name="Munos S."/>
        </authorList>
    </citation>
    <scope>NUCLEOTIDE SEQUENCE [LARGE SCALE GENOMIC DNA]</scope>
    <source>
        <tissue evidence="3">Leaves</tissue>
    </source>
</reference>
<evidence type="ECO:0000313" key="5">
    <source>
        <dbReference type="Proteomes" id="UP000215914"/>
    </source>
</evidence>
<gene>
    <name evidence="4" type="ORF">HannXRQ_Chr02g0048991</name>
    <name evidence="3" type="ORF">HannXRQ_Chr16g0508411</name>
    <name evidence="2" type="ORF">HanXRQr2_Chr11g0487341</name>
    <name evidence="1" type="ORF">HanXRQr2_Chr16g0740231</name>
</gene>